<dbReference type="PRINTS" id="PR00193">
    <property type="entry name" value="MYOSINHEAVY"/>
</dbReference>
<comment type="similarity">
    <text evidence="21">Belongs to the TRAFAC class myosin-kinesin ATPase superfamily. Myosin family.</text>
</comment>
<keyword evidence="10 21" id="KW-0547">Nucleotide-binding</keyword>
<evidence type="ECO:0000256" key="14">
    <source>
        <dbReference type="ARBA" id="ARBA00023175"/>
    </source>
</evidence>
<dbReference type="GO" id="GO:0042995">
    <property type="term" value="C:cell projection"/>
    <property type="evidence" value="ECO:0007669"/>
    <property type="project" value="UniProtKB-SubCell"/>
</dbReference>
<keyword evidence="6" id="KW-0723">Serine/threonine-protein kinase</keyword>
<dbReference type="Gene3D" id="1.20.5.190">
    <property type="match status" value="1"/>
</dbReference>
<dbReference type="PROSITE" id="PS50096">
    <property type="entry name" value="IQ"/>
    <property type="match status" value="2"/>
</dbReference>
<comment type="similarity">
    <text evidence="3">In the C-terminal section; belongs to the TRAFAC class myosin-kinesin ATPase superfamily. Myosin family.</text>
</comment>
<evidence type="ECO:0000256" key="13">
    <source>
        <dbReference type="ARBA" id="ARBA00023123"/>
    </source>
</evidence>
<evidence type="ECO:0000256" key="15">
    <source>
        <dbReference type="ARBA" id="ARBA00023203"/>
    </source>
</evidence>
<dbReference type="Pfam" id="PF00612">
    <property type="entry name" value="IQ"/>
    <property type="match status" value="1"/>
</dbReference>
<feature type="compositionally biased region" description="Low complexity" evidence="23">
    <location>
        <begin position="1268"/>
        <end position="1281"/>
    </location>
</feature>
<protein>
    <recommendedName>
        <fullName evidence="4">non-specific serine/threonine protein kinase</fullName>
        <ecNumber evidence="4">2.7.11.1</ecNumber>
    </recommendedName>
</protein>
<dbReference type="GO" id="GO:0016459">
    <property type="term" value="C:myosin complex"/>
    <property type="evidence" value="ECO:0007669"/>
    <property type="project" value="UniProtKB-KW"/>
</dbReference>
<dbReference type="Gene3D" id="1.10.10.820">
    <property type="match status" value="1"/>
</dbReference>
<feature type="binding site" evidence="21">
    <location>
        <begin position="446"/>
        <end position="453"/>
    </location>
    <ligand>
        <name>ATP</name>
        <dbReference type="ChEBI" id="CHEBI:30616"/>
    </ligand>
</feature>
<evidence type="ECO:0000256" key="1">
    <source>
        <dbReference type="ARBA" id="ARBA00004245"/>
    </source>
</evidence>
<dbReference type="InterPro" id="IPR052409">
    <property type="entry name" value="Myosin-III_kinase_activity"/>
</dbReference>
<evidence type="ECO:0000256" key="16">
    <source>
        <dbReference type="ARBA" id="ARBA00023212"/>
    </source>
</evidence>
<dbReference type="InterPro" id="IPR011009">
    <property type="entry name" value="Kinase-like_dom_sf"/>
</dbReference>
<evidence type="ECO:0000256" key="18">
    <source>
        <dbReference type="ARBA" id="ARBA00023305"/>
    </source>
</evidence>
<dbReference type="InterPro" id="IPR036961">
    <property type="entry name" value="Kinesin_motor_dom_sf"/>
</dbReference>
<keyword evidence="17" id="KW-0966">Cell projection</keyword>
<keyword evidence="7" id="KW-0716">Sensory transduction</keyword>
<dbReference type="Gene3D" id="3.40.850.10">
    <property type="entry name" value="Kinesin motor domain"/>
    <property type="match status" value="1"/>
</dbReference>
<dbReference type="InterPro" id="IPR027417">
    <property type="entry name" value="P-loop_NTPase"/>
</dbReference>
<dbReference type="Gene3D" id="1.20.120.720">
    <property type="entry name" value="Myosin VI head, motor domain, U50 subdomain"/>
    <property type="match status" value="1"/>
</dbReference>
<dbReference type="SMART" id="SM00242">
    <property type="entry name" value="MYSc"/>
    <property type="match status" value="1"/>
</dbReference>
<dbReference type="PANTHER" id="PTHR46256:SF3">
    <property type="entry name" value="MYOSIN MOTOR DOMAIN-CONTAINING PROTEIN"/>
    <property type="match status" value="1"/>
</dbReference>
<dbReference type="Gene3D" id="1.10.510.10">
    <property type="entry name" value="Transferase(Phosphotransferase) domain 1"/>
    <property type="match status" value="1"/>
</dbReference>
<evidence type="ECO:0000256" key="20">
    <source>
        <dbReference type="ARBA" id="ARBA00048679"/>
    </source>
</evidence>
<dbReference type="GO" id="GO:0004674">
    <property type="term" value="F:protein serine/threonine kinase activity"/>
    <property type="evidence" value="ECO:0007669"/>
    <property type="project" value="UniProtKB-KW"/>
</dbReference>
<evidence type="ECO:0000256" key="6">
    <source>
        <dbReference type="ARBA" id="ARBA00022527"/>
    </source>
</evidence>
<dbReference type="InterPro" id="IPR001609">
    <property type="entry name" value="Myosin_head_motor_dom-like"/>
</dbReference>
<dbReference type="GO" id="GO:0030832">
    <property type="term" value="P:regulation of actin filament length"/>
    <property type="evidence" value="ECO:0007669"/>
    <property type="project" value="TreeGrafter"/>
</dbReference>
<evidence type="ECO:0000256" key="11">
    <source>
        <dbReference type="ARBA" id="ARBA00022777"/>
    </source>
</evidence>
<dbReference type="GO" id="GO:0000146">
    <property type="term" value="F:microfilament motor activity"/>
    <property type="evidence" value="ECO:0007669"/>
    <property type="project" value="TreeGrafter"/>
</dbReference>
<keyword evidence="16" id="KW-0206">Cytoskeleton</keyword>
<evidence type="ECO:0000256" key="8">
    <source>
        <dbReference type="ARBA" id="ARBA00022679"/>
    </source>
</evidence>
<comment type="caution">
    <text evidence="26">The sequence shown here is derived from an EMBL/GenBank/DDBJ whole genome shotgun (WGS) entry which is preliminary data.</text>
</comment>
<gene>
    <name evidence="26" type="ORF">EDS130_LOCUS17090</name>
</gene>
<dbReference type="SUPFAM" id="SSF52540">
    <property type="entry name" value="P-loop containing nucleoside triphosphate hydrolases"/>
    <property type="match status" value="1"/>
</dbReference>
<dbReference type="EMBL" id="CAJNOJ010000076">
    <property type="protein sequence ID" value="CAF1044265.1"/>
    <property type="molecule type" value="Genomic_DNA"/>
</dbReference>
<dbReference type="InterPro" id="IPR017441">
    <property type="entry name" value="Protein_kinase_ATP_BS"/>
</dbReference>
<feature type="region of interest" description="Disordered" evidence="23">
    <location>
        <begin position="1319"/>
        <end position="1343"/>
    </location>
</feature>
<evidence type="ECO:0000256" key="12">
    <source>
        <dbReference type="ARBA" id="ARBA00022840"/>
    </source>
</evidence>
<comment type="catalytic activity">
    <reaction evidence="19">
        <text>L-threonyl-[protein] + ATP = O-phospho-L-threonyl-[protein] + ADP + H(+)</text>
        <dbReference type="Rhea" id="RHEA:46608"/>
        <dbReference type="Rhea" id="RHEA-COMP:11060"/>
        <dbReference type="Rhea" id="RHEA-COMP:11605"/>
        <dbReference type="ChEBI" id="CHEBI:15378"/>
        <dbReference type="ChEBI" id="CHEBI:30013"/>
        <dbReference type="ChEBI" id="CHEBI:30616"/>
        <dbReference type="ChEBI" id="CHEBI:61977"/>
        <dbReference type="ChEBI" id="CHEBI:456216"/>
        <dbReference type="EC" id="2.7.11.1"/>
    </reaction>
</comment>
<dbReference type="PROSITE" id="PS00107">
    <property type="entry name" value="PROTEIN_KINASE_ATP"/>
    <property type="match status" value="1"/>
</dbReference>
<keyword evidence="5" id="KW-0963">Cytoplasm</keyword>
<dbReference type="PROSITE" id="PS51456">
    <property type="entry name" value="MYOSIN_MOTOR"/>
    <property type="match status" value="1"/>
</dbReference>
<dbReference type="SMART" id="SM00015">
    <property type="entry name" value="IQ"/>
    <property type="match status" value="3"/>
</dbReference>
<comment type="subcellular location">
    <subcellularLocation>
        <location evidence="2">Cell projection</location>
    </subcellularLocation>
    <subcellularLocation>
        <location evidence="1">Cytoplasm</location>
        <location evidence="1">Cytoskeleton</location>
    </subcellularLocation>
</comment>
<evidence type="ECO:0000256" key="2">
    <source>
        <dbReference type="ARBA" id="ARBA00004316"/>
    </source>
</evidence>
<evidence type="ECO:0000256" key="21">
    <source>
        <dbReference type="PROSITE-ProRule" id="PRU00782"/>
    </source>
</evidence>
<feature type="region of interest" description="Disordered" evidence="23">
    <location>
        <begin position="1262"/>
        <end position="1282"/>
    </location>
</feature>
<evidence type="ECO:0000256" key="9">
    <source>
        <dbReference type="ARBA" id="ARBA00022737"/>
    </source>
</evidence>
<evidence type="ECO:0000256" key="4">
    <source>
        <dbReference type="ARBA" id="ARBA00012513"/>
    </source>
</evidence>
<evidence type="ECO:0000256" key="17">
    <source>
        <dbReference type="ARBA" id="ARBA00023273"/>
    </source>
</evidence>
<evidence type="ECO:0000259" key="24">
    <source>
        <dbReference type="PROSITE" id="PS50011"/>
    </source>
</evidence>
<dbReference type="Pfam" id="PF00063">
    <property type="entry name" value="Myosin_head"/>
    <property type="match status" value="2"/>
</dbReference>
<comment type="caution">
    <text evidence="21">Lacks conserved residue(s) required for the propagation of feature annotation.</text>
</comment>
<evidence type="ECO:0000256" key="3">
    <source>
        <dbReference type="ARBA" id="ARBA00006998"/>
    </source>
</evidence>
<keyword evidence="12 21" id="KW-0067">ATP-binding</keyword>
<keyword evidence="8" id="KW-0808">Transferase</keyword>
<accession>A0A814K464</accession>
<evidence type="ECO:0000259" key="25">
    <source>
        <dbReference type="PROSITE" id="PS51456"/>
    </source>
</evidence>
<dbReference type="GO" id="GO:0005524">
    <property type="term" value="F:ATP binding"/>
    <property type="evidence" value="ECO:0007669"/>
    <property type="project" value="UniProtKB-UniRule"/>
</dbReference>
<dbReference type="Gene3D" id="1.20.58.530">
    <property type="match status" value="1"/>
</dbReference>
<organism evidence="26 27">
    <name type="scientific">Adineta ricciae</name>
    <name type="common">Rotifer</name>
    <dbReference type="NCBI Taxonomy" id="249248"/>
    <lineage>
        <taxon>Eukaryota</taxon>
        <taxon>Metazoa</taxon>
        <taxon>Spiralia</taxon>
        <taxon>Gnathifera</taxon>
        <taxon>Rotifera</taxon>
        <taxon>Eurotatoria</taxon>
        <taxon>Bdelloidea</taxon>
        <taxon>Adinetida</taxon>
        <taxon>Adinetidae</taxon>
        <taxon>Adineta</taxon>
    </lineage>
</organism>
<feature type="binding site" evidence="22">
    <location>
        <position position="48"/>
    </location>
    <ligand>
        <name>ATP</name>
        <dbReference type="ChEBI" id="CHEBI:30616"/>
    </ligand>
</feature>
<name>A0A814K464_ADIRI</name>
<keyword evidence="9" id="KW-0677">Repeat</keyword>
<dbReference type="PANTHER" id="PTHR46256">
    <property type="entry name" value="AGAP011099-PA"/>
    <property type="match status" value="1"/>
</dbReference>
<dbReference type="EC" id="2.7.11.1" evidence="4"/>
<dbReference type="Proteomes" id="UP000663852">
    <property type="component" value="Unassembled WGS sequence"/>
</dbReference>
<sequence>MAVSTRIDFNKLPKAQDSFILFEKLGEGTYGEVFRAKFRDSSECVAAKIIRVRNEEDLNEFENELHILAKVSKQAENLPDFIGIFGDCDAFHAQRIWFVMELCSIGPISRLFKEIGKENELKQSDKEKLIAYALRSTLQALKYLHRSGIMHRDVKGSHILVTEDYDIKLIDFGVAGLFSKERPKRNSSVGTSLWMAPEVIACANQFDYLFDERCDIWSLGITAIELGDGEAPLANLHPTKVLFEVPRRPPPTLKDVTEWSENYSVFIAACLIKDYEQRPTAERLLTEQDFVNFDDATVKAYRDLLRNYHQKLSTSNVKSKAVELELSTVINDDNDVINKNPWIANISKSAHLIDPENNLANLDHLNAQRLIQSIRRRFNKSLIYTYIGDVLLAINPKQYLPIDNLNFQLKYLKVRQDLLPHVFAIATKVYNQMMINHQPQCIILSGESGSGKTHAAQNLISELALLGFGEQQALENRLVTMNLLLESFGNAQTALNNNSSRFGKLLDIFFSEYGTIVYVQLSEFLLEKTRVVLASGNTRNFHIFYAILSHFLRDHSNPCQLIDQESFELLKKYKDYTYLGNNYDGTLTSLSLIDLFQILKELNVTDDEQASILAILTSIIHLGNVSFQAHTEINEPGCSIDEKSLPHFNAIRRLLKIDNEQFTQSLCQSSLMTRGETVTKLNTIAEAQQTRDAMAKSLYSRLFDWIIFVLNRYFRTELTYQPKLVIDPRKRYDKDAYHNGQLSIRPKQGDDMNKFKREDSNDGLCSISILDLFGFETFDYNSYEQLCINIANEQLQYFFRQHTFAWEMKEYENEGVTTTNNSTNLDFPNNRAILDMCLSKPIGLLALLDEESRFPQSTEFTLLDKWRENLESPHFIVNTPSSSLSRKSLKSQKKLSLDRQPLFTIRHYAGSIEYTAKDFLEKNRDYVPMEIIDLLLQSDDHLVNLLFRSRLRKTGSVMYTVQEKQDKTAVLFRSTSTHKTTTGNRTQGTVSTYFRYSLMELVSTMASSQPTFIRCLVPNRLPSQISHATYDHTSYFPHHFTFDSNQFDEAIVLEQIRYSGLLETIEIRRHGYSHRILFDDFISVYSCLISFDSCSITNKESIETCESILNKFQLKDYAIGKTKLFLKFHHIEQLNIAHKTLITKLIRLQSHIRMHLVQKQNRQVKASTVKSHYELSLARLQALVRGYLVRHEIKKTSRATLTIQSYWRMWYERTRFKRRLLYYRNQQIQVSYFLKQIELFGGHSYQQLLSLEQKKEEKKSAECETISKKNSQPKPQSSLKPNGKRKVTILCEYYDAIYKEFLRKRHTIKLDREVTKKEPEESAVLRRPSTAPPVTNIPQAPPCPPPEFFKQTTNEIKIFKRQKSAPATVRTPIDELKLIFATKQPKPPNPVFSAVPFRPVSPPPNIKRLDNTSSSSIFLAVDNADRPVLQNDYIPRRRLSSASSIIKGKTTGMLSSSTSSLVGDMVLTSEDVIKLKNNLRKTGLTDRNQTLRRKLPTETVQIDFRSVLRGSKVNHHTPSTTK</sequence>
<keyword evidence="15 21" id="KW-0009">Actin-binding</keyword>
<reference evidence="26" key="1">
    <citation type="submission" date="2021-02" db="EMBL/GenBank/DDBJ databases">
        <authorList>
            <person name="Nowell W R."/>
        </authorList>
    </citation>
    <scope>NUCLEOTIDE SEQUENCE</scope>
</reference>
<proteinExistence type="inferred from homology"/>
<dbReference type="Pfam" id="PF00069">
    <property type="entry name" value="Pkinase"/>
    <property type="match status" value="1"/>
</dbReference>
<dbReference type="OrthoDB" id="2914378at2759"/>
<evidence type="ECO:0000256" key="5">
    <source>
        <dbReference type="ARBA" id="ARBA00022490"/>
    </source>
</evidence>
<dbReference type="GO" id="GO:0003779">
    <property type="term" value="F:actin binding"/>
    <property type="evidence" value="ECO:0007669"/>
    <property type="project" value="UniProtKB-KW"/>
</dbReference>
<dbReference type="Gene3D" id="1.20.5.4820">
    <property type="match status" value="1"/>
</dbReference>
<feature type="domain" description="Protein kinase" evidence="24">
    <location>
        <begin position="19"/>
        <end position="291"/>
    </location>
</feature>
<keyword evidence="14 21" id="KW-0505">Motor protein</keyword>
<dbReference type="PROSITE" id="PS50011">
    <property type="entry name" value="PROTEIN_KINASE_DOM"/>
    <property type="match status" value="1"/>
</dbReference>
<dbReference type="InterPro" id="IPR000719">
    <property type="entry name" value="Prot_kinase_dom"/>
</dbReference>
<keyword evidence="11" id="KW-0418">Kinase</keyword>
<evidence type="ECO:0000256" key="22">
    <source>
        <dbReference type="PROSITE-ProRule" id="PRU10141"/>
    </source>
</evidence>
<evidence type="ECO:0000313" key="26">
    <source>
        <dbReference type="EMBL" id="CAF1044265.1"/>
    </source>
</evidence>
<dbReference type="SUPFAM" id="SSF56112">
    <property type="entry name" value="Protein kinase-like (PK-like)"/>
    <property type="match status" value="1"/>
</dbReference>
<evidence type="ECO:0000256" key="10">
    <source>
        <dbReference type="ARBA" id="ARBA00022741"/>
    </source>
</evidence>
<keyword evidence="13 21" id="KW-0518">Myosin</keyword>
<keyword evidence="18" id="KW-0844">Vision</keyword>
<comment type="catalytic activity">
    <reaction evidence="20">
        <text>L-seryl-[protein] + ATP = O-phospho-L-seryl-[protein] + ADP + H(+)</text>
        <dbReference type="Rhea" id="RHEA:17989"/>
        <dbReference type="Rhea" id="RHEA-COMP:9863"/>
        <dbReference type="Rhea" id="RHEA-COMP:11604"/>
        <dbReference type="ChEBI" id="CHEBI:15378"/>
        <dbReference type="ChEBI" id="CHEBI:29999"/>
        <dbReference type="ChEBI" id="CHEBI:30616"/>
        <dbReference type="ChEBI" id="CHEBI:83421"/>
        <dbReference type="ChEBI" id="CHEBI:456216"/>
        <dbReference type="EC" id="2.7.11.1"/>
    </reaction>
</comment>
<evidence type="ECO:0000256" key="23">
    <source>
        <dbReference type="SAM" id="MobiDB-lite"/>
    </source>
</evidence>
<evidence type="ECO:0000256" key="19">
    <source>
        <dbReference type="ARBA" id="ARBA00047899"/>
    </source>
</evidence>
<evidence type="ECO:0000313" key="27">
    <source>
        <dbReference type="Proteomes" id="UP000663852"/>
    </source>
</evidence>
<dbReference type="InterPro" id="IPR000048">
    <property type="entry name" value="IQ_motif_EF-hand-BS"/>
</dbReference>
<feature type="domain" description="Myosin motor" evidence="25">
    <location>
        <begin position="354"/>
        <end position="1139"/>
    </location>
</feature>
<evidence type="ECO:0000256" key="7">
    <source>
        <dbReference type="ARBA" id="ARBA00022606"/>
    </source>
</evidence>
<dbReference type="GO" id="GO:0007601">
    <property type="term" value="P:visual perception"/>
    <property type="evidence" value="ECO:0007669"/>
    <property type="project" value="UniProtKB-KW"/>
</dbReference>